<keyword evidence="2" id="KW-0472">Membrane</keyword>
<evidence type="ECO:0000256" key="1">
    <source>
        <dbReference type="SAM" id="MobiDB-lite"/>
    </source>
</evidence>
<name>A0ABQ7JK72_9FUNG</name>
<reference evidence="4 5" key="1">
    <citation type="journal article" date="2020" name="Fungal Divers.">
        <title>Resolving the Mortierellaceae phylogeny through synthesis of multi-gene phylogenetics and phylogenomics.</title>
        <authorList>
            <person name="Vandepol N."/>
            <person name="Liber J."/>
            <person name="Desiro A."/>
            <person name="Na H."/>
            <person name="Kennedy M."/>
            <person name="Barry K."/>
            <person name="Grigoriev I.V."/>
            <person name="Miller A.N."/>
            <person name="O'Donnell K."/>
            <person name="Stajich J.E."/>
            <person name="Bonito G."/>
        </authorList>
    </citation>
    <scope>NUCLEOTIDE SEQUENCE [LARGE SCALE GENOMIC DNA]</scope>
    <source>
        <strain evidence="4 5">AD045</strain>
    </source>
</reference>
<feature type="compositionally biased region" description="Low complexity" evidence="1">
    <location>
        <begin position="116"/>
        <end position="131"/>
    </location>
</feature>
<organism evidence="4 5">
    <name type="scientific">Linnemannia gamsii</name>
    <dbReference type="NCBI Taxonomy" id="64522"/>
    <lineage>
        <taxon>Eukaryota</taxon>
        <taxon>Fungi</taxon>
        <taxon>Fungi incertae sedis</taxon>
        <taxon>Mucoromycota</taxon>
        <taxon>Mortierellomycotina</taxon>
        <taxon>Mortierellomycetes</taxon>
        <taxon>Mortierellales</taxon>
        <taxon>Mortierellaceae</taxon>
        <taxon>Linnemannia</taxon>
    </lineage>
</organism>
<gene>
    <name evidence="4" type="ORF">BGZ96_002732</name>
</gene>
<dbReference type="Proteomes" id="UP001194696">
    <property type="component" value="Unassembled WGS sequence"/>
</dbReference>
<keyword evidence="2" id="KW-0812">Transmembrane</keyword>
<keyword evidence="5" id="KW-1185">Reference proteome</keyword>
<evidence type="ECO:0000313" key="4">
    <source>
        <dbReference type="EMBL" id="KAG0277728.1"/>
    </source>
</evidence>
<evidence type="ECO:0000256" key="2">
    <source>
        <dbReference type="SAM" id="Phobius"/>
    </source>
</evidence>
<feature type="region of interest" description="Disordered" evidence="1">
    <location>
        <begin position="248"/>
        <end position="270"/>
    </location>
</feature>
<feature type="chain" id="PRO_5047361690" description="Extracellular membrane protein CFEM domain-containing protein" evidence="3">
    <location>
        <begin position="17"/>
        <end position="360"/>
    </location>
</feature>
<feature type="region of interest" description="Disordered" evidence="1">
    <location>
        <begin position="104"/>
        <end position="140"/>
    </location>
</feature>
<sequence length="360" mass="37087">MKLIVTLLATIAAVNAYTCPSPSSINSACRDISVTPLICSNPIVNVDPCNEKQCNQPYIDNYAACQCRRSATLFYEHSVNVEGLIRRCGIEGLTNPFGNPLQYRPGQGTQTFSAPSGTSTNGTRGTTAPTSAAPIEAPSPTTIDDISEVNYHMSGGAIAGTVLGSLAAVALACLLGWCWRKKRAQHATLYGSSSAAAIDPNVAAHSPTRTVVTEKIEPVVVKSVPTNNTHVVGSGTTNYSTSADNYNNANYNTPTNTYSSTSNPTSSTYNNTSYNTNPTTSSGYNTHPRTGSGGAINAVNNDVHSGVNTTSNTVGHGGVSTTGNTVGTGVNATGITVGSGINAVGNEVRGASNSASNAMH</sequence>
<feature type="signal peptide" evidence="3">
    <location>
        <begin position="1"/>
        <end position="16"/>
    </location>
</feature>
<evidence type="ECO:0000256" key="3">
    <source>
        <dbReference type="SAM" id="SignalP"/>
    </source>
</evidence>
<evidence type="ECO:0008006" key="6">
    <source>
        <dbReference type="Google" id="ProtNLM"/>
    </source>
</evidence>
<comment type="caution">
    <text evidence="4">The sequence shown here is derived from an EMBL/GenBank/DDBJ whole genome shotgun (WGS) entry which is preliminary data.</text>
</comment>
<proteinExistence type="predicted"/>
<keyword evidence="3" id="KW-0732">Signal</keyword>
<dbReference type="EMBL" id="JAAAIM010001529">
    <property type="protein sequence ID" value="KAG0277728.1"/>
    <property type="molecule type" value="Genomic_DNA"/>
</dbReference>
<accession>A0ABQ7JK72</accession>
<keyword evidence="2" id="KW-1133">Transmembrane helix</keyword>
<feature type="transmembrane region" description="Helical" evidence="2">
    <location>
        <begin position="157"/>
        <end position="179"/>
    </location>
</feature>
<protein>
    <recommendedName>
        <fullName evidence="6">Extracellular membrane protein CFEM domain-containing protein</fullName>
    </recommendedName>
</protein>
<evidence type="ECO:0000313" key="5">
    <source>
        <dbReference type="Proteomes" id="UP001194696"/>
    </source>
</evidence>